<accession>A0A1F4WJJ2</accession>
<reference evidence="2 3" key="1">
    <citation type="journal article" date="2016" name="Nat. Commun.">
        <title>Thousands of microbial genomes shed light on interconnected biogeochemical processes in an aquifer system.</title>
        <authorList>
            <person name="Anantharaman K."/>
            <person name="Brown C.T."/>
            <person name="Hug L.A."/>
            <person name="Sharon I."/>
            <person name="Castelle C.J."/>
            <person name="Probst A.J."/>
            <person name="Thomas B.C."/>
            <person name="Singh A."/>
            <person name="Wilkins M.J."/>
            <person name="Karaoz U."/>
            <person name="Brodie E.L."/>
            <person name="Williams K.H."/>
            <person name="Hubbard S.S."/>
            <person name="Banfield J.F."/>
        </authorList>
    </citation>
    <scope>NUCLEOTIDE SEQUENCE [LARGE SCALE GENOMIC DNA]</scope>
</reference>
<feature type="domain" description="DUF5655" evidence="1">
    <location>
        <begin position="27"/>
        <end position="131"/>
    </location>
</feature>
<gene>
    <name evidence="2" type="ORF">A2415_03225</name>
</gene>
<evidence type="ECO:0000259" key="1">
    <source>
        <dbReference type="Pfam" id="PF18899"/>
    </source>
</evidence>
<evidence type="ECO:0000313" key="2">
    <source>
        <dbReference type="EMBL" id="OGC69560.1"/>
    </source>
</evidence>
<dbReference type="AlphaFoldDB" id="A0A1F4WJJ2"/>
<comment type="caution">
    <text evidence="2">The sequence shown here is derived from an EMBL/GenBank/DDBJ whole genome shotgun (WGS) entry which is preliminary data.</text>
</comment>
<evidence type="ECO:0000313" key="3">
    <source>
        <dbReference type="Proteomes" id="UP000179113"/>
    </source>
</evidence>
<organism evidence="2 3">
    <name type="scientific">candidate division WWE3 bacterium RIFOXYC1_FULL_39_7</name>
    <dbReference type="NCBI Taxonomy" id="1802643"/>
    <lineage>
        <taxon>Bacteria</taxon>
        <taxon>Katanobacteria</taxon>
    </lineage>
</organism>
<dbReference type="Proteomes" id="UP000179113">
    <property type="component" value="Unassembled WGS sequence"/>
</dbReference>
<proteinExistence type="predicted"/>
<protein>
    <recommendedName>
        <fullName evidence="1">DUF5655 domain-containing protein</fullName>
    </recommendedName>
</protein>
<dbReference type="Pfam" id="PF18899">
    <property type="entry name" value="DUF5655"/>
    <property type="match status" value="1"/>
</dbReference>
<dbReference type="InterPro" id="IPR043714">
    <property type="entry name" value="DUF5655"/>
</dbReference>
<name>A0A1F4WJJ2_UNCKA</name>
<dbReference type="EMBL" id="MEWA01000019">
    <property type="protein sequence ID" value="OGC69560.1"/>
    <property type="molecule type" value="Genomic_DNA"/>
</dbReference>
<sequence>MWTCSSCGRRFNKENQPHSCKTIPFNEHFKHKDKAKELFDYLLDQITDKIGKCEIISLPCCIHLFGKYDFLAALPKKDSLEIRFALERVLDDAKLTASVPLSTKTYKNCLVIVSTKDINYELLEILREAYFLKS</sequence>